<dbReference type="InterPro" id="IPR044974">
    <property type="entry name" value="Disease_R_plants"/>
</dbReference>
<evidence type="ECO:0000259" key="2">
    <source>
        <dbReference type="PROSITE" id="PS50104"/>
    </source>
</evidence>
<evidence type="ECO:0000313" key="3">
    <source>
        <dbReference type="EMBL" id="EOA27333.1"/>
    </source>
</evidence>
<reference evidence="4" key="1">
    <citation type="journal article" date="2013" name="Nat. Genet.">
        <title>The Capsella rubella genome and the genomic consequences of rapid mating system evolution.</title>
        <authorList>
            <person name="Slotte T."/>
            <person name="Hazzouri K.M."/>
            <person name="Agren J.A."/>
            <person name="Koenig D."/>
            <person name="Maumus F."/>
            <person name="Guo Y.L."/>
            <person name="Steige K."/>
            <person name="Platts A.E."/>
            <person name="Escobar J.S."/>
            <person name="Newman L.K."/>
            <person name="Wang W."/>
            <person name="Mandakova T."/>
            <person name="Vello E."/>
            <person name="Smith L.M."/>
            <person name="Henz S.R."/>
            <person name="Steffen J."/>
            <person name="Takuno S."/>
            <person name="Brandvain Y."/>
            <person name="Coop G."/>
            <person name="Andolfatto P."/>
            <person name="Hu T.T."/>
            <person name="Blanchette M."/>
            <person name="Clark R.M."/>
            <person name="Quesneville H."/>
            <person name="Nordborg M."/>
            <person name="Gaut B.S."/>
            <person name="Lysak M.A."/>
            <person name="Jenkins J."/>
            <person name="Grimwood J."/>
            <person name="Chapman J."/>
            <person name="Prochnik S."/>
            <person name="Shu S."/>
            <person name="Rokhsar D."/>
            <person name="Schmutz J."/>
            <person name="Weigel D."/>
            <person name="Wright S.I."/>
        </authorList>
    </citation>
    <scope>NUCLEOTIDE SEQUENCE [LARGE SCALE GENOMIC DNA]</scope>
    <source>
        <strain evidence="4">cv. Monte Gargano</strain>
    </source>
</reference>
<name>R0HTF3_9BRAS</name>
<gene>
    <name evidence="3" type="ORF">CARUB_v10023449mg</name>
</gene>
<dbReference type="PANTHER" id="PTHR11017">
    <property type="entry name" value="LEUCINE-RICH REPEAT-CONTAINING PROTEIN"/>
    <property type="match status" value="1"/>
</dbReference>
<dbReference type="GO" id="GO:0006952">
    <property type="term" value="P:defense response"/>
    <property type="evidence" value="ECO:0007669"/>
    <property type="project" value="InterPro"/>
</dbReference>
<keyword evidence="4" id="KW-1185">Reference proteome</keyword>
<dbReference type="InterPro" id="IPR027417">
    <property type="entry name" value="P-loop_NTPase"/>
</dbReference>
<dbReference type="FunFam" id="3.40.50.10140:FF:000007">
    <property type="entry name" value="Disease resistance protein (TIR-NBS-LRR class)"/>
    <property type="match status" value="1"/>
</dbReference>
<evidence type="ECO:0000313" key="4">
    <source>
        <dbReference type="Proteomes" id="UP000029121"/>
    </source>
</evidence>
<dbReference type="EMBL" id="KB870808">
    <property type="protein sequence ID" value="EOA27333.1"/>
    <property type="molecule type" value="Genomic_DNA"/>
</dbReference>
<dbReference type="SUPFAM" id="SSF52540">
    <property type="entry name" value="P-loop containing nucleoside triphosphate hydrolases"/>
    <property type="match status" value="1"/>
</dbReference>
<dbReference type="InterPro" id="IPR000157">
    <property type="entry name" value="TIR_dom"/>
</dbReference>
<proteinExistence type="predicted"/>
<keyword evidence="1" id="KW-0520">NAD</keyword>
<accession>R0HTF3</accession>
<feature type="domain" description="TIR" evidence="2">
    <location>
        <begin position="1"/>
        <end position="168"/>
    </location>
</feature>
<dbReference type="Proteomes" id="UP000029121">
    <property type="component" value="Unassembled WGS sequence"/>
</dbReference>
<dbReference type="Gene3D" id="3.40.50.10140">
    <property type="entry name" value="Toll/interleukin-1 receptor homology (TIR) domain"/>
    <property type="match status" value="1"/>
</dbReference>
<dbReference type="STRING" id="81985.R0HTF3"/>
<sequence>MSDVFLSFRDVDTRRNFISFLYTELIQNKLRIPSFKYDLQISPEVERISPELERAIEGSRFAVVVVSENYSASPWCLAELVKVMDFVRNDSITVIPVFYDVEPCHVRRQIGKVAEHFKMHEAREDHEKVLLWRRALTDLGNYSGICASKCEDDSKIVDKITELISKNLMNDTTRSNGSDLEGTGEHMKAFKRLLNLSSKKGVRLIGISERGSNGRSAIAKVVYESISQHFESHFFMESEKMIYKDLHMSHLFEEWMIQIRLENKKVLLVVDDIKKLEQFDVLADDINSFGPGSVVIITTQDKKLLSSSGIKLVYEVECQRFEDFHGHLRELAFKEKDISAALDLFLYRATNLAMDVCGRSFDLVRGKLRMSNLNMM</sequence>
<dbReference type="Pfam" id="PF01582">
    <property type="entry name" value="TIR"/>
    <property type="match status" value="1"/>
</dbReference>
<dbReference type="OrthoDB" id="6160824at2759"/>
<dbReference type="Gene3D" id="3.40.50.300">
    <property type="entry name" value="P-loop containing nucleotide triphosphate hydrolases"/>
    <property type="match status" value="1"/>
</dbReference>
<dbReference type="AlphaFoldDB" id="R0HTF3"/>
<dbReference type="SUPFAM" id="SSF52200">
    <property type="entry name" value="Toll/Interleukin receptor TIR domain"/>
    <property type="match status" value="1"/>
</dbReference>
<dbReference type="InterPro" id="IPR035897">
    <property type="entry name" value="Toll_tir_struct_dom_sf"/>
</dbReference>
<evidence type="ECO:0000256" key="1">
    <source>
        <dbReference type="ARBA" id="ARBA00023027"/>
    </source>
</evidence>
<dbReference type="PROSITE" id="PS50104">
    <property type="entry name" value="TIR"/>
    <property type="match status" value="1"/>
</dbReference>
<dbReference type="PANTHER" id="PTHR11017:SF570">
    <property type="entry name" value="DISEASE RESISTANCE PROTEIN (TIR-NBS CLASS)-RELATED"/>
    <property type="match status" value="1"/>
</dbReference>
<protein>
    <recommendedName>
        <fullName evidence="2">TIR domain-containing protein</fullName>
    </recommendedName>
</protein>
<dbReference type="KEGG" id="crb:17888086"/>
<dbReference type="SMART" id="SM00255">
    <property type="entry name" value="TIR"/>
    <property type="match status" value="1"/>
</dbReference>
<organism evidence="3 4">
    <name type="scientific">Capsella rubella</name>
    <dbReference type="NCBI Taxonomy" id="81985"/>
    <lineage>
        <taxon>Eukaryota</taxon>
        <taxon>Viridiplantae</taxon>
        <taxon>Streptophyta</taxon>
        <taxon>Embryophyta</taxon>
        <taxon>Tracheophyta</taxon>
        <taxon>Spermatophyta</taxon>
        <taxon>Magnoliopsida</taxon>
        <taxon>eudicotyledons</taxon>
        <taxon>Gunneridae</taxon>
        <taxon>Pentapetalae</taxon>
        <taxon>rosids</taxon>
        <taxon>malvids</taxon>
        <taxon>Brassicales</taxon>
        <taxon>Brassicaceae</taxon>
        <taxon>Camelineae</taxon>
        <taxon>Capsella</taxon>
    </lineage>
</organism>
<dbReference type="GO" id="GO:0007165">
    <property type="term" value="P:signal transduction"/>
    <property type="evidence" value="ECO:0007669"/>
    <property type="project" value="InterPro"/>
</dbReference>